<dbReference type="KEGG" id="liv:LIV_2108"/>
<dbReference type="InterPro" id="IPR051556">
    <property type="entry name" value="N-term/lysine_N-AcTrnsfr"/>
</dbReference>
<dbReference type="PANTHER" id="PTHR42919:SF26">
    <property type="entry name" value="ACETYLTRANSFERASE"/>
    <property type="match status" value="1"/>
</dbReference>
<evidence type="ECO:0000313" key="2">
    <source>
        <dbReference type="EMBL" id="CBW86597.1"/>
    </source>
</evidence>
<dbReference type="EMBL" id="FR687253">
    <property type="protein sequence ID" value="CBW86597.1"/>
    <property type="molecule type" value="Genomic_DNA"/>
</dbReference>
<dbReference type="AlphaFoldDB" id="G2ZDL9"/>
<dbReference type="InterPro" id="IPR000182">
    <property type="entry name" value="GNAT_dom"/>
</dbReference>
<dbReference type="Proteomes" id="UP000001286">
    <property type="component" value="Chromosome"/>
</dbReference>
<feature type="domain" description="N-acetyltransferase" evidence="1">
    <location>
        <begin position="1"/>
        <end position="136"/>
    </location>
</feature>
<dbReference type="SUPFAM" id="SSF55729">
    <property type="entry name" value="Acyl-CoA N-acyltransferases (Nat)"/>
    <property type="match status" value="1"/>
</dbReference>
<dbReference type="Gene3D" id="3.40.630.30">
    <property type="match status" value="1"/>
</dbReference>
<organism evidence="2 3">
    <name type="scientific">Listeria ivanovii (strain ATCC BAA-678 / PAM 55)</name>
    <dbReference type="NCBI Taxonomy" id="881621"/>
    <lineage>
        <taxon>Bacteria</taxon>
        <taxon>Bacillati</taxon>
        <taxon>Bacillota</taxon>
        <taxon>Bacilli</taxon>
        <taxon>Bacillales</taxon>
        <taxon>Listeriaceae</taxon>
        <taxon>Listeria</taxon>
    </lineage>
</organism>
<sequence length="153" mass="17417">MNLIVWDKSQPIPIELLLEADPSEKQIAKYFNKSSVFQLVDVKKTLGIICLLPLSTGQLEIMNIAVLQEARNQGIGKKLLNQAFEFARMNYISEIIIKTGNSSINQLALYQKSGFRIQKVIPNYFIENYPKQIIYENGIPCLDQIILSKNIKS</sequence>
<protein>
    <recommendedName>
        <fullName evidence="1">N-acetyltransferase domain-containing protein</fullName>
    </recommendedName>
</protein>
<dbReference type="RefSeq" id="WP_014093450.1">
    <property type="nucleotide sequence ID" value="NC_016011.1"/>
</dbReference>
<name>G2ZDL9_LISIP</name>
<dbReference type="CDD" id="cd04301">
    <property type="entry name" value="NAT_SF"/>
    <property type="match status" value="1"/>
</dbReference>
<dbReference type="OrthoDB" id="162775at2"/>
<gene>
    <name evidence="2" type="ordered locus">LIV_2108</name>
</gene>
<dbReference type="InterPro" id="IPR016181">
    <property type="entry name" value="Acyl_CoA_acyltransferase"/>
</dbReference>
<dbReference type="GO" id="GO:0016747">
    <property type="term" value="F:acyltransferase activity, transferring groups other than amino-acyl groups"/>
    <property type="evidence" value="ECO:0007669"/>
    <property type="project" value="InterPro"/>
</dbReference>
<accession>G2ZDL9</accession>
<proteinExistence type="predicted"/>
<dbReference type="GeneID" id="57077113"/>
<dbReference type="eggNOG" id="COG0456">
    <property type="taxonomic scope" value="Bacteria"/>
</dbReference>
<dbReference type="PROSITE" id="PS51186">
    <property type="entry name" value="GNAT"/>
    <property type="match status" value="1"/>
</dbReference>
<dbReference type="PANTHER" id="PTHR42919">
    <property type="entry name" value="N-ALPHA-ACETYLTRANSFERASE"/>
    <property type="match status" value="1"/>
</dbReference>
<reference evidence="2 3" key="1">
    <citation type="journal article" date="2011" name="J. Bacteriol.">
        <title>Complete genome sequence of the animal pathogen Listeria ivanovii, which provides insights into host specificities and evolution of the genus Listeria.</title>
        <authorList>
            <person name="Buchrieser C."/>
            <person name="Rusniok C."/>
            <person name="Garrido P."/>
            <person name="Hain T."/>
            <person name="Scortti M."/>
            <person name="Lampidis R."/>
            <person name="Karst U."/>
            <person name="Chakraborty T."/>
            <person name="Cossart P."/>
            <person name="Kreft J."/>
            <person name="Vazquez-Boland J.A."/>
            <person name="Goebel W."/>
            <person name="Glaser P."/>
        </authorList>
    </citation>
    <scope>NUCLEOTIDE SEQUENCE [LARGE SCALE GENOMIC DNA]</scope>
    <source>
        <strain evidence="3">ATCC BAA-678 / PAM 55</strain>
    </source>
</reference>
<evidence type="ECO:0000259" key="1">
    <source>
        <dbReference type="PROSITE" id="PS51186"/>
    </source>
</evidence>
<dbReference type="HOGENOM" id="CLU_108859_2_1_9"/>
<evidence type="ECO:0000313" key="3">
    <source>
        <dbReference type="Proteomes" id="UP000001286"/>
    </source>
</evidence>
<dbReference type="Pfam" id="PF13508">
    <property type="entry name" value="Acetyltransf_7"/>
    <property type="match status" value="1"/>
</dbReference>